<dbReference type="EMBL" id="MGDF01000124">
    <property type="protein sequence ID" value="OGL44798.1"/>
    <property type="molecule type" value="Genomic_DNA"/>
</dbReference>
<evidence type="ECO:0000259" key="2">
    <source>
        <dbReference type="PROSITE" id="PS50263"/>
    </source>
</evidence>
<dbReference type="GO" id="GO:0033388">
    <property type="term" value="P:putrescine biosynthetic process from arginine"/>
    <property type="evidence" value="ECO:0007669"/>
    <property type="project" value="TreeGrafter"/>
</dbReference>
<comment type="caution">
    <text evidence="3">The sequence shown here is derived from an EMBL/GenBank/DDBJ whole genome shotgun (WGS) entry which is preliminary data.</text>
</comment>
<gene>
    <name evidence="3" type="ORF">A2149_09780</name>
</gene>
<dbReference type="Pfam" id="PF00795">
    <property type="entry name" value="CN_hydrolase"/>
    <property type="match status" value="1"/>
</dbReference>
<dbReference type="GO" id="GO:0050126">
    <property type="term" value="F:N-carbamoylputrescine amidase activity"/>
    <property type="evidence" value="ECO:0007669"/>
    <property type="project" value="TreeGrafter"/>
</dbReference>
<protein>
    <recommendedName>
        <fullName evidence="2">CN hydrolase domain-containing protein</fullName>
    </recommendedName>
</protein>
<evidence type="ECO:0000313" key="3">
    <source>
        <dbReference type="EMBL" id="OGL44798.1"/>
    </source>
</evidence>
<accession>A0A1F7RUP5</accession>
<name>A0A1F7RUP5_9BACT</name>
<keyword evidence="1" id="KW-0378">Hydrolase</keyword>
<organism evidence="3 4">
    <name type="scientific">Candidatus Schekmanbacteria bacterium RBG_16_38_11</name>
    <dbReference type="NCBI Taxonomy" id="1817880"/>
    <lineage>
        <taxon>Bacteria</taxon>
        <taxon>Candidatus Schekmaniibacteriota</taxon>
    </lineage>
</organism>
<dbReference type="PANTHER" id="PTHR43674:SF2">
    <property type="entry name" value="BETA-UREIDOPROPIONASE"/>
    <property type="match status" value="1"/>
</dbReference>
<reference evidence="3 4" key="1">
    <citation type="journal article" date="2016" name="Nat. Commun.">
        <title>Thousands of microbial genomes shed light on interconnected biogeochemical processes in an aquifer system.</title>
        <authorList>
            <person name="Anantharaman K."/>
            <person name="Brown C.T."/>
            <person name="Hug L.A."/>
            <person name="Sharon I."/>
            <person name="Castelle C.J."/>
            <person name="Probst A.J."/>
            <person name="Thomas B.C."/>
            <person name="Singh A."/>
            <person name="Wilkins M.J."/>
            <person name="Karaoz U."/>
            <person name="Brodie E.L."/>
            <person name="Williams K.H."/>
            <person name="Hubbard S.S."/>
            <person name="Banfield J.F."/>
        </authorList>
    </citation>
    <scope>NUCLEOTIDE SEQUENCE [LARGE SCALE GENOMIC DNA]</scope>
</reference>
<dbReference type="Proteomes" id="UP000178435">
    <property type="component" value="Unassembled WGS sequence"/>
</dbReference>
<evidence type="ECO:0000313" key="4">
    <source>
        <dbReference type="Proteomes" id="UP000178435"/>
    </source>
</evidence>
<dbReference type="PANTHER" id="PTHR43674">
    <property type="entry name" value="NITRILASE C965.09-RELATED"/>
    <property type="match status" value="1"/>
</dbReference>
<dbReference type="PROSITE" id="PS50263">
    <property type="entry name" value="CN_HYDROLASE"/>
    <property type="match status" value="1"/>
</dbReference>
<dbReference type="InterPro" id="IPR036526">
    <property type="entry name" value="C-N_Hydrolase_sf"/>
</dbReference>
<sequence length="284" mass="32284">MMLKAAGIQAACINDKYKNLENAINLINMAVERGAQIIGLQELFNLHWFPFDINEKNFSLAEREDGKTIKTMQALAKEKEIVLICPIFEQDISGVYYNSAIVIDADGSIAGKYRKTHIPELPYWEEKYYFKPGNLGFPVFSTKYAKIGIQICWDIFFPEVSRILAMKGAEIIFSPTASDSIPSIPKWEKVIASNAITNNLFIFRINRVGNEKHHQFYGKSFCVNPEGNFICGPSNEKDSILIADIDLGQIGETRRLWTFIRDRREEIYGEIAGLSLEKLVKQEA</sequence>
<dbReference type="InterPro" id="IPR050345">
    <property type="entry name" value="Aliph_Amidase/BUP"/>
</dbReference>
<dbReference type="SUPFAM" id="SSF56317">
    <property type="entry name" value="Carbon-nitrogen hydrolase"/>
    <property type="match status" value="1"/>
</dbReference>
<dbReference type="AlphaFoldDB" id="A0A1F7RUP5"/>
<feature type="domain" description="CN hydrolase" evidence="2">
    <location>
        <begin position="3"/>
        <end position="247"/>
    </location>
</feature>
<dbReference type="InterPro" id="IPR003010">
    <property type="entry name" value="C-N_Hydrolase"/>
</dbReference>
<evidence type="ECO:0000256" key="1">
    <source>
        <dbReference type="ARBA" id="ARBA00022801"/>
    </source>
</evidence>
<proteinExistence type="predicted"/>
<dbReference type="Gene3D" id="3.60.110.10">
    <property type="entry name" value="Carbon-nitrogen hydrolase"/>
    <property type="match status" value="1"/>
</dbReference>